<evidence type="ECO:0000256" key="1">
    <source>
        <dbReference type="ARBA" id="ARBA00022500"/>
    </source>
</evidence>
<dbReference type="OrthoDB" id="5402373at2"/>
<accession>A0A4Q7NVV2</accession>
<dbReference type="EMBL" id="SGXD01000001">
    <property type="protein sequence ID" value="RZS91391.1"/>
    <property type="molecule type" value="Genomic_DNA"/>
</dbReference>
<reference evidence="3 4" key="1">
    <citation type="submission" date="2019-02" db="EMBL/GenBank/DDBJ databases">
        <title>Genomic Encyclopedia of Type Strains, Phase IV (KMG-IV): sequencing the most valuable type-strain genomes for metagenomic binning, comparative biology and taxonomic classification.</title>
        <authorList>
            <person name="Goeker M."/>
        </authorList>
    </citation>
    <scope>NUCLEOTIDE SEQUENCE [LARGE SCALE GENOMIC DNA]</scope>
    <source>
        <strain evidence="3 4">DSM 45622</strain>
    </source>
</reference>
<feature type="domain" description="Chemotaxis phosphatase CheX-like" evidence="2">
    <location>
        <begin position="38"/>
        <end position="115"/>
    </location>
</feature>
<keyword evidence="1" id="KW-0145">Chemotaxis</keyword>
<proteinExistence type="predicted"/>
<protein>
    <submittedName>
        <fullName evidence="3">Chemotaxis protein CheX</fullName>
    </submittedName>
</protein>
<evidence type="ECO:0000313" key="3">
    <source>
        <dbReference type="EMBL" id="RZS91391.1"/>
    </source>
</evidence>
<sequence>MTAVIADEDILGIAGDLWSSYLGEEALPAMLGTLTPEISSNVSVFGAWNGTVVVATTARGARLVGSALLEIPEDELTKGDIDDAVGELANIVGGNVKSVLPGPSSLTLPVVSHGTVAVNERAAVIVGQAALEWWGEVFEITVWHGPASEGGVG</sequence>
<name>A0A4Q7NVV2_9ACTN</name>
<dbReference type="GO" id="GO:0006935">
    <property type="term" value="P:chemotaxis"/>
    <property type="evidence" value="ECO:0007669"/>
    <property type="project" value="UniProtKB-KW"/>
</dbReference>
<gene>
    <name evidence="3" type="ORF">EV189_0632</name>
</gene>
<organism evidence="3 4">
    <name type="scientific">Motilibacter rhizosphaerae</name>
    <dbReference type="NCBI Taxonomy" id="598652"/>
    <lineage>
        <taxon>Bacteria</taxon>
        <taxon>Bacillati</taxon>
        <taxon>Actinomycetota</taxon>
        <taxon>Actinomycetes</taxon>
        <taxon>Motilibacterales</taxon>
        <taxon>Motilibacteraceae</taxon>
        <taxon>Motilibacter</taxon>
    </lineage>
</organism>
<evidence type="ECO:0000313" key="4">
    <source>
        <dbReference type="Proteomes" id="UP000293638"/>
    </source>
</evidence>
<keyword evidence="4" id="KW-1185">Reference proteome</keyword>
<dbReference type="RefSeq" id="WP_130491469.1">
    <property type="nucleotide sequence ID" value="NZ_SGXD01000001.1"/>
</dbReference>
<evidence type="ECO:0000259" key="2">
    <source>
        <dbReference type="Pfam" id="PF13690"/>
    </source>
</evidence>
<dbReference type="InterPro" id="IPR028051">
    <property type="entry name" value="CheX-like_dom"/>
</dbReference>
<comment type="caution">
    <text evidence="3">The sequence shown here is derived from an EMBL/GenBank/DDBJ whole genome shotgun (WGS) entry which is preliminary data.</text>
</comment>
<dbReference type="SUPFAM" id="SSF103039">
    <property type="entry name" value="CheC-like"/>
    <property type="match status" value="1"/>
</dbReference>
<dbReference type="InterPro" id="IPR028976">
    <property type="entry name" value="CheC-like_sf"/>
</dbReference>
<dbReference type="Pfam" id="PF13690">
    <property type="entry name" value="CheX"/>
    <property type="match status" value="1"/>
</dbReference>
<dbReference type="AlphaFoldDB" id="A0A4Q7NVV2"/>
<dbReference type="Gene3D" id="3.40.1550.10">
    <property type="entry name" value="CheC-like"/>
    <property type="match status" value="1"/>
</dbReference>
<dbReference type="Proteomes" id="UP000293638">
    <property type="component" value="Unassembled WGS sequence"/>
</dbReference>